<dbReference type="InterPro" id="IPR003661">
    <property type="entry name" value="HisK_dim/P_dom"/>
</dbReference>
<feature type="modified residue" description="4-aspartylphosphate" evidence="7">
    <location>
        <position position="968"/>
    </location>
</feature>
<dbReference type="SUPFAM" id="SSF63829">
    <property type="entry name" value="Calcium-dependent phosphotriesterase"/>
    <property type="match status" value="1"/>
</dbReference>
<dbReference type="PROSITE" id="PS50110">
    <property type="entry name" value="RESPONSE_REGULATORY"/>
    <property type="match status" value="1"/>
</dbReference>
<name>A0A4S2FFT5_9BACT</name>
<evidence type="ECO:0000256" key="8">
    <source>
        <dbReference type="SAM" id="Phobius"/>
    </source>
</evidence>
<dbReference type="InterPro" id="IPR011123">
    <property type="entry name" value="Y_Y_Y"/>
</dbReference>
<evidence type="ECO:0000313" key="13">
    <source>
        <dbReference type="EMBL" id="TGY67614.1"/>
    </source>
</evidence>
<dbReference type="Pfam" id="PF12833">
    <property type="entry name" value="HTH_18"/>
    <property type="match status" value="1"/>
</dbReference>
<evidence type="ECO:0000256" key="5">
    <source>
        <dbReference type="ARBA" id="ARBA00023125"/>
    </source>
</evidence>
<dbReference type="InterPro" id="IPR036890">
    <property type="entry name" value="HATPase_C_sf"/>
</dbReference>
<dbReference type="GO" id="GO:0003700">
    <property type="term" value="F:DNA-binding transcription factor activity"/>
    <property type="evidence" value="ECO:0007669"/>
    <property type="project" value="InterPro"/>
</dbReference>
<feature type="domain" description="Response regulatory" evidence="12">
    <location>
        <begin position="919"/>
        <end position="1035"/>
    </location>
</feature>
<dbReference type="Gene3D" id="1.10.287.130">
    <property type="match status" value="1"/>
</dbReference>
<dbReference type="SMART" id="SM00448">
    <property type="entry name" value="REC"/>
    <property type="match status" value="1"/>
</dbReference>
<dbReference type="EC" id="2.7.13.3" evidence="2"/>
<organism evidence="13 14">
    <name type="scientific">Phocaeicola sartorii</name>
    <dbReference type="NCBI Taxonomy" id="671267"/>
    <lineage>
        <taxon>Bacteria</taxon>
        <taxon>Pseudomonadati</taxon>
        <taxon>Bacteroidota</taxon>
        <taxon>Bacteroidia</taxon>
        <taxon>Bacteroidales</taxon>
        <taxon>Bacteroidaceae</taxon>
        <taxon>Phocaeicola</taxon>
    </lineage>
</organism>
<evidence type="ECO:0000313" key="14">
    <source>
        <dbReference type="Proteomes" id="UP000310760"/>
    </source>
</evidence>
<dbReference type="SUPFAM" id="SSF47384">
    <property type="entry name" value="Homodimeric domain of signal transducing histidine kinase"/>
    <property type="match status" value="1"/>
</dbReference>
<dbReference type="InterPro" id="IPR018060">
    <property type="entry name" value="HTH_AraC"/>
</dbReference>
<evidence type="ECO:0000256" key="1">
    <source>
        <dbReference type="ARBA" id="ARBA00000085"/>
    </source>
</evidence>
<evidence type="ECO:0000256" key="3">
    <source>
        <dbReference type="ARBA" id="ARBA00022553"/>
    </source>
</evidence>
<evidence type="ECO:0000259" key="11">
    <source>
        <dbReference type="PROSITE" id="PS50109"/>
    </source>
</evidence>
<dbReference type="InterPro" id="IPR018062">
    <property type="entry name" value="HTH_AraC-typ_CS"/>
</dbReference>
<evidence type="ECO:0000256" key="4">
    <source>
        <dbReference type="ARBA" id="ARBA00023015"/>
    </source>
</evidence>
<dbReference type="GO" id="GO:0000155">
    <property type="term" value="F:phosphorelay sensor kinase activity"/>
    <property type="evidence" value="ECO:0007669"/>
    <property type="project" value="InterPro"/>
</dbReference>
<dbReference type="InterPro" id="IPR001789">
    <property type="entry name" value="Sig_transdc_resp-reg_receiver"/>
</dbReference>
<dbReference type="Gene3D" id="3.40.50.2300">
    <property type="match status" value="1"/>
</dbReference>
<dbReference type="InterPro" id="IPR036097">
    <property type="entry name" value="HisK_dim/P_sf"/>
</dbReference>
<dbReference type="PRINTS" id="PR00344">
    <property type="entry name" value="BCTRLSENSOR"/>
</dbReference>
<dbReference type="InterPro" id="IPR013783">
    <property type="entry name" value="Ig-like_fold"/>
</dbReference>
<evidence type="ECO:0000256" key="7">
    <source>
        <dbReference type="PROSITE-ProRule" id="PRU00169"/>
    </source>
</evidence>
<dbReference type="PANTHER" id="PTHR43547">
    <property type="entry name" value="TWO-COMPONENT HISTIDINE KINASE"/>
    <property type="match status" value="1"/>
</dbReference>
<dbReference type="InterPro" id="IPR005467">
    <property type="entry name" value="His_kinase_dom"/>
</dbReference>
<dbReference type="PROSITE" id="PS01124">
    <property type="entry name" value="HTH_ARAC_FAMILY_2"/>
    <property type="match status" value="1"/>
</dbReference>
<dbReference type="Pfam" id="PF00072">
    <property type="entry name" value="Response_reg"/>
    <property type="match status" value="1"/>
</dbReference>
<dbReference type="InterPro" id="IPR009057">
    <property type="entry name" value="Homeodomain-like_sf"/>
</dbReference>
<dbReference type="AlphaFoldDB" id="A0A4S2FFT5"/>
<gene>
    <name evidence="13" type="ORF">E5339_19450</name>
</gene>
<dbReference type="InterPro" id="IPR015943">
    <property type="entry name" value="WD40/YVTN_repeat-like_dom_sf"/>
</dbReference>
<feature type="transmembrane region" description="Helical" evidence="8">
    <location>
        <begin position="609"/>
        <end position="631"/>
    </location>
</feature>
<dbReference type="RefSeq" id="WP_135952602.1">
    <property type="nucleotide sequence ID" value="NZ_CAXHRC010000012.1"/>
</dbReference>
<dbReference type="CDD" id="cd00082">
    <property type="entry name" value="HisKA"/>
    <property type="match status" value="1"/>
</dbReference>
<dbReference type="EMBL" id="SRYJ01000058">
    <property type="protein sequence ID" value="TGY67614.1"/>
    <property type="molecule type" value="Genomic_DNA"/>
</dbReference>
<dbReference type="Gene3D" id="2.60.40.10">
    <property type="entry name" value="Immunoglobulins"/>
    <property type="match status" value="1"/>
</dbReference>
<feature type="domain" description="HTH araC/xylS-type" evidence="10">
    <location>
        <begin position="1075"/>
        <end position="1172"/>
    </location>
</feature>
<keyword evidence="5" id="KW-0238">DNA-binding</keyword>
<dbReference type="SUPFAM" id="SSF52172">
    <property type="entry name" value="CheY-like"/>
    <property type="match status" value="1"/>
</dbReference>
<dbReference type="SMART" id="SM00388">
    <property type="entry name" value="HisKA"/>
    <property type="match status" value="1"/>
</dbReference>
<dbReference type="Pfam" id="PF00512">
    <property type="entry name" value="HisKA"/>
    <property type="match status" value="1"/>
</dbReference>
<feature type="chain" id="PRO_5020511188" description="histidine kinase" evidence="9">
    <location>
        <begin position="19"/>
        <end position="1172"/>
    </location>
</feature>
<keyword evidence="3 7" id="KW-0597">Phosphoprotein</keyword>
<dbReference type="PANTHER" id="PTHR43547:SF2">
    <property type="entry name" value="HYBRID SIGNAL TRANSDUCTION HISTIDINE KINASE C"/>
    <property type="match status" value="1"/>
</dbReference>
<keyword evidence="8" id="KW-1133">Transmembrane helix</keyword>
<dbReference type="PROSITE" id="PS00041">
    <property type="entry name" value="HTH_ARAC_FAMILY_1"/>
    <property type="match status" value="1"/>
</dbReference>
<evidence type="ECO:0000256" key="2">
    <source>
        <dbReference type="ARBA" id="ARBA00012438"/>
    </source>
</evidence>
<comment type="caution">
    <text evidence="13">The sequence shown here is derived from an EMBL/GenBank/DDBJ whole genome shotgun (WGS) entry which is preliminary data.</text>
</comment>
<dbReference type="InterPro" id="IPR011006">
    <property type="entry name" value="CheY-like_superfamily"/>
</dbReference>
<dbReference type="Proteomes" id="UP000310760">
    <property type="component" value="Unassembled WGS sequence"/>
</dbReference>
<keyword evidence="13" id="KW-0808">Transferase</keyword>
<keyword evidence="8" id="KW-0472">Membrane</keyword>
<dbReference type="Gene3D" id="3.30.565.10">
    <property type="entry name" value="Histidine kinase-like ATPase, C-terminal domain"/>
    <property type="match status" value="1"/>
</dbReference>
<feature type="signal peptide" evidence="9">
    <location>
        <begin position="1"/>
        <end position="18"/>
    </location>
</feature>
<dbReference type="Pfam" id="PF07495">
    <property type="entry name" value="Y_Y_Y"/>
    <property type="match status" value="1"/>
</dbReference>
<dbReference type="GO" id="GO:0043565">
    <property type="term" value="F:sequence-specific DNA binding"/>
    <property type="evidence" value="ECO:0007669"/>
    <property type="project" value="InterPro"/>
</dbReference>
<dbReference type="SUPFAM" id="SSF55874">
    <property type="entry name" value="ATPase domain of HSP90 chaperone/DNA topoisomerase II/histidine kinase"/>
    <property type="match status" value="1"/>
</dbReference>
<proteinExistence type="predicted"/>
<comment type="catalytic activity">
    <reaction evidence="1">
        <text>ATP + protein L-histidine = ADP + protein N-phospho-L-histidine.</text>
        <dbReference type="EC" id="2.7.13.3"/>
    </reaction>
</comment>
<dbReference type="InterPro" id="IPR011110">
    <property type="entry name" value="Reg_prop"/>
</dbReference>
<keyword evidence="6" id="KW-0804">Transcription</keyword>
<evidence type="ECO:0000259" key="12">
    <source>
        <dbReference type="PROSITE" id="PS50110"/>
    </source>
</evidence>
<keyword evidence="4" id="KW-0805">Transcription regulation</keyword>
<dbReference type="Gene3D" id="1.10.10.60">
    <property type="entry name" value="Homeodomain-like"/>
    <property type="match status" value="1"/>
</dbReference>
<sequence length="1172" mass="132938">MKTIAIFLALMLPMTMSAQNYEAYHVNTKDNLSDNYVCDFAQDEQGVMWFATLRGVFRYDGYTFRRVRLDTEQHSMERVNNLQQEGAQITALLSNGTTIAINTQTLLATTVYAPPAPLHPNRTKGYNVYDNQNRGMRFDANNGMLMYPEISTGKVVPIPVYSGMNGINVNKRLTVITARDGKAWIATYGNGLFLYDPQTGNISHFRHEAGKVSLLRSNYLVTAFEDRDGNIWLSEEYMGATCIRQSRLLARFIYFDNEHLQDRVNSIRLVKRLSRDRLIIANGVNQWRIVDNRLAVISQGKAPDDVIDALMDSQNHVWMATREAGILLDGKPVISPEQIGRVNALHFAPDGRLWLFSLRNGIFAYDLQTRKLERQINGGNRQQKNMELNGAVMGDNGRVMAAMNDTMALLVRRNGSLAAALAEKGEVSIIEDDSGRLWKGTSSGVVVDNGTESRNITLSKNSLSNACQENGIAIVGDSLLLGTRYGMAMLPLSLTSATQVAGESEHPCVMTSILVNGEDIPLNDELRLHYNENNVTINFSNLDYFALGVEYTYRLVGYDCEWSEPSSLGQASYRHLPRGIYTLMVKAKNANGEWLPETKILHFTVSQPWWFSWWAILLYFIVIGTLVYMEIRHLLHENRLRNKVKMEQQLMEHKLRLFTNISHEFRTSLTIIKAAINRTKQMKDLPADLKLPVTQMQKGTDRMLRLVNQLLEFYKMQNDRLLLSLEQTDVIAFLRDEAAAFRIIAEDKNIDYQFRTFAHTFTMPVDRNHLDMIVYNLLSNAFKYTPAGGSIIMRVEQPAPQHIIISVADTGIGVDKEQQPHLFERFVKGTYLRDSIGVGLHLSAELARTHHGQISFIENQPQGSIFSVTLPTEKSIYNEKDFLSEGHEILREEEKWMKKYSTQEYYRETSPLPYNPDHHVLIVEDDPDVASLLKDCLQKFFSVEIAANGQEALLRISDHRVPSLVISDVQMPVMDGIALTRKIRADKALSHLPVILLTAFTDEQRQLRGTEAGADAYITKPFSIPLLLARCEQLLKKNAKPTAESNHVVQPEPISEQQEEKVGFVMTARDKLFRDTFNTIVAQNLSNPKLNVDLISERMKISRTTLHNKIAEMTGKSPSDYIRDKRLELAAELIRKGEMNINEVATSVGINNIPYFSRLFKKVYGVSPSKFE</sequence>
<evidence type="ECO:0000256" key="6">
    <source>
        <dbReference type="ARBA" id="ARBA00023163"/>
    </source>
</evidence>
<dbReference type="SUPFAM" id="SSF46689">
    <property type="entry name" value="Homeodomain-like"/>
    <property type="match status" value="1"/>
</dbReference>
<dbReference type="InterPro" id="IPR004358">
    <property type="entry name" value="Sig_transdc_His_kin-like_C"/>
</dbReference>
<dbReference type="Pfam" id="PF07494">
    <property type="entry name" value="Reg_prop"/>
    <property type="match status" value="1"/>
</dbReference>
<keyword evidence="9" id="KW-0732">Signal</keyword>
<evidence type="ECO:0000259" key="10">
    <source>
        <dbReference type="PROSITE" id="PS01124"/>
    </source>
</evidence>
<reference evidence="13 14" key="1">
    <citation type="submission" date="2019-04" db="EMBL/GenBank/DDBJ databases">
        <title>Microbes associate with the intestines of laboratory mice.</title>
        <authorList>
            <person name="Navarre W."/>
            <person name="Wong E."/>
            <person name="Huang K."/>
            <person name="Tropini C."/>
            <person name="Ng K."/>
            <person name="Yu B."/>
        </authorList>
    </citation>
    <scope>NUCLEOTIDE SEQUENCE [LARGE SCALE GENOMIC DNA]</scope>
    <source>
        <strain evidence="13 14">NM22_B1</strain>
    </source>
</reference>
<accession>A0A4S2FFT5</accession>
<dbReference type="Gene3D" id="2.130.10.10">
    <property type="entry name" value="YVTN repeat-like/Quinoprotein amine dehydrogenase"/>
    <property type="match status" value="2"/>
</dbReference>
<protein>
    <recommendedName>
        <fullName evidence="2">histidine kinase</fullName>
        <ecNumber evidence="2">2.7.13.3</ecNumber>
    </recommendedName>
</protein>
<keyword evidence="8" id="KW-0812">Transmembrane</keyword>
<dbReference type="InterPro" id="IPR003594">
    <property type="entry name" value="HATPase_dom"/>
</dbReference>
<keyword evidence="13" id="KW-0418">Kinase</keyword>
<dbReference type="SMART" id="SM00342">
    <property type="entry name" value="HTH_ARAC"/>
    <property type="match status" value="1"/>
</dbReference>
<evidence type="ECO:0000256" key="9">
    <source>
        <dbReference type="SAM" id="SignalP"/>
    </source>
</evidence>
<dbReference type="PROSITE" id="PS50109">
    <property type="entry name" value="HIS_KIN"/>
    <property type="match status" value="1"/>
</dbReference>
<feature type="domain" description="Histidine kinase" evidence="11">
    <location>
        <begin position="660"/>
        <end position="874"/>
    </location>
</feature>
<dbReference type="SMART" id="SM00387">
    <property type="entry name" value="HATPase_c"/>
    <property type="match status" value="1"/>
</dbReference>
<dbReference type="Pfam" id="PF02518">
    <property type="entry name" value="HATPase_c"/>
    <property type="match status" value="1"/>
</dbReference>